<evidence type="ECO:0000313" key="2">
    <source>
        <dbReference type="Proteomes" id="UP001165960"/>
    </source>
</evidence>
<evidence type="ECO:0000313" key="1">
    <source>
        <dbReference type="EMBL" id="KAJ9066294.1"/>
    </source>
</evidence>
<reference evidence="1" key="1">
    <citation type="submission" date="2022-04" db="EMBL/GenBank/DDBJ databases">
        <title>Genome of the entomopathogenic fungus Entomophthora muscae.</title>
        <authorList>
            <person name="Elya C."/>
            <person name="Lovett B.R."/>
            <person name="Lee E."/>
            <person name="Macias A.M."/>
            <person name="Hajek A.E."/>
            <person name="De Bivort B.L."/>
            <person name="Kasson M.T."/>
            <person name="De Fine Licht H.H."/>
            <person name="Stajich J.E."/>
        </authorList>
    </citation>
    <scope>NUCLEOTIDE SEQUENCE</scope>
    <source>
        <strain evidence="1">Berkeley</strain>
    </source>
</reference>
<proteinExistence type="predicted"/>
<gene>
    <name evidence="1" type="primary">SUB5</name>
    <name evidence="1" type="ORF">DSO57_1010932</name>
</gene>
<name>A0ACC2SV82_9FUNG</name>
<accession>A0ACC2SV82</accession>
<comment type="caution">
    <text evidence="1">The sequence shown here is derived from an EMBL/GenBank/DDBJ whole genome shotgun (WGS) entry which is preliminary data.</text>
</comment>
<organism evidence="1 2">
    <name type="scientific">Entomophthora muscae</name>
    <dbReference type="NCBI Taxonomy" id="34485"/>
    <lineage>
        <taxon>Eukaryota</taxon>
        <taxon>Fungi</taxon>
        <taxon>Fungi incertae sedis</taxon>
        <taxon>Zoopagomycota</taxon>
        <taxon>Entomophthoromycotina</taxon>
        <taxon>Entomophthoromycetes</taxon>
        <taxon>Entomophthorales</taxon>
        <taxon>Entomophthoraceae</taxon>
        <taxon>Entomophthora</taxon>
    </lineage>
</organism>
<dbReference type="EMBL" id="QTSX02004297">
    <property type="protein sequence ID" value="KAJ9066294.1"/>
    <property type="molecule type" value="Genomic_DNA"/>
</dbReference>
<sequence>MKSFIEISLISVLFYGGFAKQVPKGHAEPIQGSYIVTLKASTKDKAFEAHIDKVKKMLGNNKQSSGIDHVYGKVLLGYSARFPDEALAKIKAMPEVDAVENDQSGEVNVVQEETTWGLARLSASNEFPKNTKLWSYTYDPSAGEGVDVYVIDSGIKTDHPDFQGRAKWGANFVDKKNTDEYGHGTHVAGTVGSKTYGVAKKSTLFAVKVVDGKGRLKLSRVIAGVDWAIRNRRQGQGCVMNLSMSLRGSVAFTNVLRATVNLNCVVVASAGNRNQDACNSLPAADPYVITVGASDVYDERASFSNWGKCVKVFAPGDKIKSLSIKGDTKIDSGTSMAAPHVAGLASIVLSKKKAYKPADVLKEIIKHSKSGLLKKIGEGSPNILVSSIGL</sequence>
<dbReference type="Proteomes" id="UP001165960">
    <property type="component" value="Unassembled WGS sequence"/>
</dbReference>
<keyword evidence="2" id="KW-1185">Reference proteome</keyword>
<protein>
    <submittedName>
        <fullName evidence="1">Secreted subtilisin-like serine protease sub5</fullName>
    </submittedName>
</protein>